<dbReference type="EMBL" id="BGPR01001272">
    <property type="protein sequence ID" value="GBM49785.1"/>
    <property type="molecule type" value="Genomic_DNA"/>
</dbReference>
<feature type="transmembrane region" description="Helical" evidence="1">
    <location>
        <begin position="20"/>
        <end position="41"/>
    </location>
</feature>
<evidence type="ECO:0000313" key="2">
    <source>
        <dbReference type="EMBL" id="GBM49785.1"/>
    </source>
</evidence>
<gene>
    <name evidence="2" type="ORF">AVEN_266121_1</name>
</gene>
<keyword evidence="1" id="KW-0812">Transmembrane</keyword>
<protein>
    <submittedName>
        <fullName evidence="2">Uncharacterized protein</fullName>
    </submittedName>
</protein>
<keyword evidence="3" id="KW-1185">Reference proteome</keyword>
<name>A0A4Y2GAP4_ARAVE</name>
<evidence type="ECO:0000313" key="3">
    <source>
        <dbReference type="Proteomes" id="UP000499080"/>
    </source>
</evidence>
<accession>A0A4Y2GAP4</accession>
<dbReference type="AlphaFoldDB" id="A0A4Y2GAP4"/>
<dbReference type="Proteomes" id="UP000499080">
    <property type="component" value="Unassembled WGS sequence"/>
</dbReference>
<reference evidence="2 3" key="1">
    <citation type="journal article" date="2019" name="Sci. Rep.">
        <title>Orb-weaving spider Araneus ventricosus genome elucidates the spidroin gene catalogue.</title>
        <authorList>
            <person name="Kono N."/>
            <person name="Nakamura H."/>
            <person name="Ohtoshi R."/>
            <person name="Moran D.A.P."/>
            <person name="Shinohara A."/>
            <person name="Yoshida Y."/>
            <person name="Fujiwara M."/>
            <person name="Mori M."/>
            <person name="Tomita M."/>
            <person name="Arakawa K."/>
        </authorList>
    </citation>
    <scope>NUCLEOTIDE SEQUENCE [LARGE SCALE GENOMIC DNA]</scope>
</reference>
<comment type="caution">
    <text evidence="2">The sequence shown here is derived from an EMBL/GenBank/DDBJ whole genome shotgun (WGS) entry which is preliminary data.</text>
</comment>
<sequence length="149" mass="17216">MITAERIAVLVMLPWLRAVFQLLVFGRLCYVIYMIPYLLLIKNIEKESAQKKTKRTNVDVEDFTLMAIKDASTSTDEIDLSNNKTSDEKIDKNIENRRNYILASHPFLEKIENFGAHGIHLALLISKICVIRTCFPLTQSFKTVETIYF</sequence>
<organism evidence="2 3">
    <name type="scientific">Araneus ventricosus</name>
    <name type="common">Orbweaver spider</name>
    <name type="synonym">Epeira ventricosa</name>
    <dbReference type="NCBI Taxonomy" id="182803"/>
    <lineage>
        <taxon>Eukaryota</taxon>
        <taxon>Metazoa</taxon>
        <taxon>Ecdysozoa</taxon>
        <taxon>Arthropoda</taxon>
        <taxon>Chelicerata</taxon>
        <taxon>Arachnida</taxon>
        <taxon>Araneae</taxon>
        <taxon>Araneomorphae</taxon>
        <taxon>Entelegynae</taxon>
        <taxon>Araneoidea</taxon>
        <taxon>Araneidae</taxon>
        <taxon>Araneus</taxon>
    </lineage>
</organism>
<proteinExistence type="predicted"/>
<keyword evidence="1" id="KW-1133">Transmembrane helix</keyword>
<evidence type="ECO:0000256" key="1">
    <source>
        <dbReference type="SAM" id="Phobius"/>
    </source>
</evidence>
<keyword evidence="1" id="KW-0472">Membrane</keyword>